<reference evidence="4" key="1">
    <citation type="submission" date="2022-10" db="EMBL/GenBank/DDBJ databases">
        <title>Determination and structural analysis of whole genome sequence of Sarocladium strictum F4-1.</title>
        <authorList>
            <person name="Hu L."/>
            <person name="Jiang Y."/>
        </authorList>
    </citation>
    <scope>NUCLEOTIDE SEQUENCE</scope>
    <source>
        <strain evidence="4">F4-1</strain>
    </source>
</reference>
<dbReference type="InterPro" id="IPR000073">
    <property type="entry name" value="AB_hydrolase_1"/>
</dbReference>
<dbReference type="SUPFAM" id="SSF53474">
    <property type="entry name" value="alpha/beta-Hydrolases"/>
    <property type="match status" value="1"/>
</dbReference>
<dbReference type="EMBL" id="JAPDFR010000003">
    <property type="protein sequence ID" value="KAK0387515.1"/>
    <property type="molecule type" value="Genomic_DNA"/>
</dbReference>
<organism evidence="4 5">
    <name type="scientific">Sarocladium strictum</name>
    <name type="common">Black bundle disease fungus</name>
    <name type="synonym">Acremonium strictum</name>
    <dbReference type="NCBI Taxonomy" id="5046"/>
    <lineage>
        <taxon>Eukaryota</taxon>
        <taxon>Fungi</taxon>
        <taxon>Dikarya</taxon>
        <taxon>Ascomycota</taxon>
        <taxon>Pezizomycotina</taxon>
        <taxon>Sordariomycetes</taxon>
        <taxon>Hypocreomycetidae</taxon>
        <taxon>Hypocreales</taxon>
        <taxon>Sarocladiaceae</taxon>
        <taxon>Sarocladium</taxon>
    </lineage>
</organism>
<protein>
    <recommendedName>
        <fullName evidence="3">AB hydrolase-1 domain-containing protein</fullName>
    </recommendedName>
</protein>
<keyword evidence="5" id="KW-1185">Reference proteome</keyword>
<keyword evidence="1" id="KW-0378">Hydrolase</keyword>
<dbReference type="Pfam" id="PF00561">
    <property type="entry name" value="Abhydrolase_1"/>
    <property type="match status" value="1"/>
</dbReference>
<dbReference type="GO" id="GO:0016787">
    <property type="term" value="F:hydrolase activity"/>
    <property type="evidence" value="ECO:0007669"/>
    <property type="project" value="UniProtKB-KW"/>
</dbReference>
<dbReference type="PRINTS" id="PR00412">
    <property type="entry name" value="EPOXHYDRLASE"/>
</dbReference>
<feature type="domain" description="AB hydrolase-1" evidence="3">
    <location>
        <begin position="29"/>
        <end position="312"/>
    </location>
</feature>
<evidence type="ECO:0000256" key="1">
    <source>
        <dbReference type="ARBA" id="ARBA00022801"/>
    </source>
</evidence>
<sequence>MEAFDKKVLKTARGYTYTYYTRNGNESLPTLFFHHGWPDNAEMWKDVATLLSGTRYPMIIPDLLGYDGTDKPEDPEEYRWDKMLPDLIEIADKEGATRLIAIGHDFGSVCASHLYSYFPERVVGLININVPYAPPGRQPFDLDAFNAMAEKAYGMQVFAYWHLFTAEDGPDILKQNAGRLYTAIHGKGESLKDFFCVKDALRNYLLADGEENPVRPYAEDPSLRQAFVDRFNRDGFQGPQCWYKARFLNHQYRADKNLPESRDKVNVPTLFVGGKEDAVCRPEGLIPHIKAGLLPKLEQMPLLDAGHWPTLETPKELVAYIEPWLEKHFSS</sequence>
<gene>
    <name evidence="4" type="ORF">NLU13_3761</name>
</gene>
<evidence type="ECO:0000259" key="3">
    <source>
        <dbReference type="Pfam" id="PF00561"/>
    </source>
</evidence>
<comment type="similarity">
    <text evidence="2">Belongs to the AB hydrolase superfamily. Epoxide hydrolase family.</text>
</comment>
<dbReference type="PANTHER" id="PTHR43329">
    <property type="entry name" value="EPOXIDE HYDROLASE"/>
    <property type="match status" value="1"/>
</dbReference>
<accession>A0AA39L866</accession>
<dbReference type="Gene3D" id="3.40.50.1820">
    <property type="entry name" value="alpha/beta hydrolase"/>
    <property type="match status" value="1"/>
</dbReference>
<name>A0AA39L866_SARSR</name>
<dbReference type="AlphaFoldDB" id="A0AA39L866"/>
<dbReference type="Proteomes" id="UP001175261">
    <property type="component" value="Unassembled WGS sequence"/>
</dbReference>
<dbReference type="InterPro" id="IPR029058">
    <property type="entry name" value="AB_hydrolase_fold"/>
</dbReference>
<dbReference type="InterPro" id="IPR000639">
    <property type="entry name" value="Epox_hydrolase-like"/>
</dbReference>
<proteinExistence type="inferred from homology"/>
<evidence type="ECO:0000256" key="2">
    <source>
        <dbReference type="ARBA" id="ARBA00038334"/>
    </source>
</evidence>
<evidence type="ECO:0000313" key="4">
    <source>
        <dbReference type="EMBL" id="KAK0387515.1"/>
    </source>
</evidence>
<evidence type="ECO:0000313" key="5">
    <source>
        <dbReference type="Proteomes" id="UP001175261"/>
    </source>
</evidence>
<comment type="caution">
    <text evidence="4">The sequence shown here is derived from an EMBL/GenBank/DDBJ whole genome shotgun (WGS) entry which is preliminary data.</text>
</comment>